<protein>
    <submittedName>
        <fullName evidence="8">SigB/SigF/SigG family RNA polymerase sigma factor</fullName>
    </submittedName>
</protein>
<dbReference type="SUPFAM" id="SSF88659">
    <property type="entry name" value="Sigma3 and sigma4 domains of RNA polymerase sigma factors"/>
    <property type="match status" value="2"/>
</dbReference>
<name>A0ABW4P1P3_9NOCA</name>
<comment type="caution">
    <text evidence="8">The sequence shown here is derived from an EMBL/GenBank/DDBJ whole genome shotgun (WGS) entry which is preliminary data.</text>
</comment>
<gene>
    <name evidence="8" type="ORF">ACFSJG_09225</name>
</gene>
<sequence>MDAGTTSPEPRVVTETDILFDELASCDSTSERAAELRDRIVSEMLPLARNLARRFAGRGIETDDLEQVASVGLLQAVTRFDPSHGSNFLAFAVPTITGELRRHFRDHAWAMRVPRRLKDLTLSITAATETLTQRLGRSPTAPELAAELGVGTDEIIEAVAASGTYNTQSLDTPVSRDGDAGATLADTLASDNDDLEKRETWLALQPILSQLPEREKRIVVMRFFEEKSQSEIARAIGISQVHVSRLLSKTFAHIRSELGG</sequence>
<dbReference type="CDD" id="cd06171">
    <property type="entry name" value="Sigma70_r4"/>
    <property type="match status" value="1"/>
</dbReference>
<evidence type="ECO:0000256" key="2">
    <source>
        <dbReference type="ARBA" id="ARBA00023082"/>
    </source>
</evidence>
<evidence type="ECO:0000256" key="3">
    <source>
        <dbReference type="ARBA" id="ARBA00023125"/>
    </source>
</evidence>
<evidence type="ECO:0000313" key="9">
    <source>
        <dbReference type="Proteomes" id="UP001597286"/>
    </source>
</evidence>
<keyword evidence="4" id="KW-0804">Transcription</keyword>
<feature type="domain" description="RNA polymerase sigma-70 region 2" evidence="6">
    <location>
        <begin position="41"/>
        <end position="109"/>
    </location>
</feature>
<evidence type="ECO:0000256" key="4">
    <source>
        <dbReference type="ARBA" id="ARBA00023163"/>
    </source>
</evidence>
<evidence type="ECO:0000259" key="6">
    <source>
        <dbReference type="Pfam" id="PF04542"/>
    </source>
</evidence>
<dbReference type="InterPro" id="IPR013324">
    <property type="entry name" value="RNA_pol_sigma_r3/r4-like"/>
</dbReference>
<dbReference type="InterPro" id="IPR007630">
    <property type="entry name" value="RNA_pol_sigma70_r4"/>
</dbReference>
<evidence type="ECO:0000259" key="7">
    <source>
        <dbReference type="Pfam" id="PF04545"/>
    </source>
</evidence>
<accession>A0ABW4P1P3</accession>
<feature type="domain" description="RNA polymerase sigma-70 region 4" evidence="7">
    <location>
        <begin position="208"/>
        <end position="255"/>
    </location>
</feature>
<dbReference type="EMBL" id="JBHUFB010000009">
    <property type="protein sequence ID" value="MFD1812391.1"/>
    <property type="molecule type" value="Genomic_DNA"/>
</dbReference>
<dbReference type="PANTHER" id="PTHR30385:SF4">
    <property type="entry name" value="RNA POLYMERASE SIGMA-E FACTOR"/>
    <property type="match status" value="1"/>
</dbReference>
<dbReference type="Gene3D" id="1.20.120.1810">
    <property type="match status" value="1"/>
</dbReference>
<dbReference type="InterPro" id="IPR000943">
    <property type="entry name" value="RNA_pol_sigma70"/>
</dbReference>
<dbReference type="Pfam" id="PF04542">
    <property type="entry name" value="Sigma70_r2"/>
    <property type="match status" value="1"/>
</dbReference>
<proteinExistence type="predicted"/>
<dbReference type="Pfam" id="PF04539">
    <property type="entry name" value="Sigma70_r3"/>
    <property type="match status" value="1"/>
</dbReference>
<dbReference type="Pfam" id="PF04545">
    <property type="entry name" value="Sigma70_r4"/>
    <property type="match status" value="1"/>
</dbReference>
<dbReference type="NCBIfam" id="TIGR02937">
    <property type="entry name" value="sigma70-ECF"/>
    <property type="match status" value="1"/>
</dbReference>
<dbReference type="RefSeq" id="WP_378484896.1">
    <property type="nucleotide sequence ID" value="NZ_JBHUFB010000009.1"/>
</dbReference>
<reference evidence="9" key="1">
    <citation type="journal article" date="2019" name="Int. J. Syst. Evol. Microbiol.">
        <title>The Global Catalogue of Microorganisms (GCM) 10K type strain sequencing project: providing services to taxonomists for standard genome sequencing and annotation.</title>
        <authorList>
            <consortium name="The Broad Institute Genomics Platform"/>
            <consortium name="The Broad Institute Genome Sequencing Center for Infectious Disease"/>
            <person name="Wu L."/>
            <person name="Ma J."/>
        </authorList>
    </citation>
    <scope>NUCLEOTIDE SEQUENCE [LARGE SCALE GENOMIC DNA]</scope>
    <source>
        <strain evidence="9">DT72</strain>
    </source>
</reference>
<evidence type="ECO:0000313" key="8">
    <source>
        <dbReference type="EMBL" id="MFD1812391.1"/>
    </source>
</evidence>
<evidence type="ECO:0000256" key="1">
    <source>
        <dbReference type="ARBA" id="ARBA00023015"/>
    </source>
</evidence>
<keyword evidence="1" id="KW-0805">Transcription regulation</keyword>
<dbReference type="InterPro" id="IPR013325">
    <property type="entry name" value="RNA_pol_sigma_r2"/>
</dbReference>
<dbReference type="InterPro" id="IPR014322">
    <property type="entry name" value="RNA_pol_sigma-B/F/G"/>
</dbReference>
<dbReference type="InterPro" id="IPR014284">
    <property type="entry name" value="RNA_pol_sigma-70_dom"/>
</dbReference>
<evidence type="ECO:0000259" key="5">
    <source>
        <dbReference type="Pfam" id="PF04539"/>
    </source>
</evidence>
<keyword evidence="9" id="KW-1185">Reference proteome</keyword>
<dbReference type="SUPFAM" id="SSF88946">
    <property type="entry name" value="Sigma2 domain of RNA polymerase sigma factors"/>
    <property type="match status" value="1"/>
</dbReference>
<dbReference type="PRINTS" id="PR00046">
    <property type="entry name" value="SIGMA70FCT"/>
</dbReference>
<keyword evidence="2" id="KW-0731">Sigma factor</keyword>
<dbReference type="Proteomes" id="UP001597286">
    <property type="component" value="Unassembled WGS sequence"/>
</dbReference>
<dbReference type="InterPro" id="IPR007627">
    <property type="entry name" value="RNA_pol_sigma70_r2"/>
</dbReference>
<dbReference type="NCBIfam" id="TIGR02980">
    <property type="entry name" value="SigBFG"/>
    <property type="match status" value="1"/>
</dbReference>
<dbReference type="Gene3D" id="1.20.140.160">
    <property type="match status" value="1"/>
</dbReference>
<dbReference type="InterPro" id="IPR007624">
    <property type="entry name" value="RNA_pol_sigma70_r3"/>
</dbReference>
<dbReference type="PANTHER" id="PTHR30385">
    <property type="entry name" value="SIGMA FACTOR F FLAGELLAR"/>
    <property type="match status" value="1"/>
</dbReference>
<keyword evidence="3" id="KW-0238">DNA-binding</keyword>
<organism evidence="8 9">
    <name type="scientific">Rhodococcus gannanensis</name>
    <dbReference type="NCBI Taxonomy" id="1960308"/>
    <lineage>
        <taxon>Bacteria</taxon>
        <taxon>Bacillati</taxon>
        <taxon>Actinomycetota</taxon>
        <taxon>Actinomycetes</taxon>
        <taxon>Mycobacteriales</taxon>
        <taxon>Nocardiaceae</taxon>
        <taxon>Rhodococcus</taxon>
    </lineage>
</organism>
<feature type="domain" description="RNA polymerase sigma-70 region 3" evidence="5">
    <location>
        <begin position="123"/>
        <end position="192"/>
    </location>
</feature>